<dbReference type="GO" id="GO:0016787">
    <property type="term" value="F:hydrolase activity"/>
    <property type="evidence" value="ECO:0007669"/>
    <property type="project" value="InterPro"/>
</dbReference>
<evidence type="ECO:0000259" key="4">
    <source>
        <dbReference type="Pfam" id="PF00149"/>
    </source>
</evidence>
<dbReference type="InterPro" id="IPR008334">
    <property type="entry name" value="5'-Nucleotdase_C"/>
</dbReference>
<dbReference type="AlphaFoldDB" id="A0A9W8A6B7"/>
<keyword evidence="2" id="KW-0732">Signal</keyword>
<dbReference type="InterPro" id="IPR029052">
    <property type="entry name" value="Metallo-depent_PP-like"/>
</dbReference>
<organism evidence="6 7">
    <name type="scientific">Tieghemiomyces parasiticus</name>
    <dbReference type="NCBI Taxonomy" id="78921"/>
    <lineage>
        <taxon>Eukaryota</taxon>
        <taxon>Fungi</taxon>
        <taxon>Fungi incertae sedis</taxon>
        <taxon>Zoopagomycota</taxon>
        <taxon>Kickxellomycotina</taxon>
        <taxon>Dimargaritomycetes</taxon>
        <taxon>Dimargaritales</taxon>
        <taxon>Dimargaritaceae</taxon>
        <taxon>Tieghemiomyces</taxon>
    </lineage>
</organism>
<dbReference type="Gene3D" id="3.90.780.10">
    <property type="entry name" value="5'-Nucleotidase, C-terminal domain"/>
    <property type="match status" value="1"/>
</dbReference>
<dbReference type="SUPFAM" id="SSF56300">
    <property type="entry name" value="Metallo-dependent phosphatases"/>
    <property type="match status" value="1"/>
</dbReference>
<dbReference type="EMBL" id="JANBPT010000422">
    <property type="protein sequence ID" value="KAJ1921305.1"/>
    <property type="molecule type" value="Genomic_DNA"/>
</dbReference>
<evidence type="ECO:0000313" key="7">
    <source>
        <dbReference type="Proteomes" id="UP001150569"/>
    </source>
</evidence>
<feature type="domain" description="Calcineurin-like phosphoesterase" evidence="4">
    <location>
        <begin position="13"/>
        <end position="232"/>
    </location>
</feature>
<feature type="region of interest" description="Disordered" evidence="3">
    <location>
        <begin position="715"/>
        <end position="738"/>
    </location>
</feature>
<gene>
    <name evidence="6" type="ORF">IWQ60_006801</name>
</gene>
<dbReference type="PANTHER" id="PTHR11575:SF48">
    <property type="entry name" value="5'-NUCLEOTIDASE"/>
    <property type="match status" value="1"/>
</dbReference>
<accession>A0A9W8A6B7</accession>
<dbReference type="InterPro" id="IPR004843">
    <property type="entry name" value="Calcineurin-like_PHP"/>
</dbReference>
<dbReference type="InterPro" id="IPR041821">
    <property type="entry name" value="CG11883_N"/>
</dbReference>
<evidence type="ECO:0008006" key="8">
    <source>
        <dbReference type="Google" id="ProtNLM"/>
    </source>
</evidence>
<feature type="compositionally biased region" description="Polar residues" evidence="3">
    <location>
        <begin position="633"/>
        <end position="646"/>
    </location>
</feature>
<proteinExistence type="inferred from homology"/>
<name>A0A9W8A6B7_9FUNG</name>
<feature type="region of interest" description="Disordered" evidence="3">
    <location>
        <begin position="615"/>
        <end position="651"/>
    </location>
</feature>
<dbReference type="PRINTS" id="PR01607">
    <property type="entry name" value="APYRASEFAMLY"/>
</dbReference>
<dbReference type="SUPFAM" id="SSF55816">
    <property type="entry name" value="5'-nucleotidase (syn. UDP-sugar hydrolase), C-terminal domain"/>
    <property type="match status" value="1"/>
</dbReference>
<dbReference type="Gene3D" id="3.60.21.10">
    <property type="match status" value="1"/>
</dbReference>
<protein>
    <recommendedName>
        <fullName evidence="8">5'-nucleotidase</fullName>
    </recommendedName>
</protein>
<dbReference type="CDD" id="cd07406">
    <property type="entry name" value="MPP_CG11883_N"/>
    <property type="match status" value="1"/>
</dbReference>
<dbReference type="Pfam" id="PF02872">
    <property type="entry name" value="5_nucleotid_C"/>
    <property type="match status" value="1"/>
</dbReference>
<feature type="domain" description="5'-Nucleotidase C-terminal" evidence="5">
    <location>
        <begin position="361"/>
        <end position="537"/>
    </location>
</feature>
<comment type="similarity">
    <text evidence="1">Belongs to the 5'-nucleotidase family.</text>
</comment>
<evidence type="ECO:0000256" key="2">
    <source>
        <dbReference type="ARBA" id="ARBA00022729"/>
    </source>
</evidence>
<feature type="compositionally biased region" description="Low complexity" evidence="3">
    <location>
        <begin position="621"/>
        <end position="632"/>
    </location>
</feature>
<dbReference type="GO" id="GO:0009166">
    <property type="term" value="P:nucleotide catabolic process"/>
    <property type="evidence" value="ECO:0007669"/>
    <property type="project" value="InterPro"/>
</dbReference>
<dbReference type="Pfam" id="PF00149">
    <property type="entry name" value="Metallophos"/>
    <property type="match status" value="1"/>
</dbReference>
<evidence type="ECO:0000313" key="6">
    <source>
        <dbReference type="EMBL" id="KAJ1921305.1"/>
    </source>
</evidence>
<feature type="region of interest" description="Disordered" evidence="3">
    <location>
        <begin position="771"/>
        <end position="803"/>
    </location>
</feature>
<dbReference type="Proteomes" id="UP001150569">
    <property type="component" value="Unassembled WGS sequence"/>
</dbReference>
<reference evidence="6" key="1">
    <citation type="submission" date="2022-07" db="EMBL/GenBank/DDBJ databases">
        <title>Phylogenomic reconstructions and comparative analyses of Kickxellomycotina fungi.</title>
        <authorList>
            <person name="Reynolds N.K."/>
            <person name="Stajich J.E."/>
            <person name="Barry K."/>
            <person name="Grigoriev I.V."/>
            <person name="Crous P."/>
            <person name="Smith M.E."/>
        </authorList>
    </citation>
    <scope>NUCLEOTIDE SEQUENCE</scope>
    <source>
        <strain evidence="6">RSA 861</strain>
    </source>
</reference>
<dbReference type="OrthoDB" id="10252235at2759"/>
<dbReference type="InterPro" id="IPR036907">
    <property type="entry name" value="5'-Nucleotdase_C_sf"/>
</dbReference>
<keyword evidence="7" id="KW-1185">Reference proteome</keyword>
<evidence type="ECO:0000259" key="5">
    <source>
        <dbReference type="Pfam" id="PF02872"/>
    </source>
</evidence>
<evidence type="ECO:0000256" key="1">
    <source>
        <dbReference type="ARBA" id="ARBA00006654"/>
    </source>
</evidence>
<dbReference type="InterPro" id="IPR006179">
    <property type="entry name" value="5_nucleotidase/apyrase"/>
</dbReference>
<dbReference type="PANTHER" id="PTHR11575">
    <property type="entry name" value="5'-NUCLEOTIDASE-RELATED"/>
    <property type="match status" value="1"/>
</dbReference>
<evidence type="ECO:0000256" key="3">
    <source>
        <dbReference type="SAM" id="MobiDB-lite"/>
    </source>
</evidence>
<comment type="caution">
    <text evidence="6">The sequence shown here is derived from an EMBL/GenBank/DDBJ whole genome shotgun (WGS) entry which is preliminary data.</text>
</comment>
<sequence length="848" mass="91834">MASDATTPLSLSLLHFNDVYHVAPLSDQAKEPVGGAARFVTLVNHLRTHPTAGPESKDLPPALVLFSGDAFNPSIESSFTRGKHMVPVLNSLNIDVACYGNHDFDFGIDVLEKLSGQCNFPWLLTNVVDRDSGGNIARASPYHLLEHGGLKIGFIGLVESEWLETLPSLPPSFQYQDFVAAAQTWSRRLRSPEIGVDLVIALTHMRLPNDIKLATACPDEIDLILGGHDHMYAVGNAVELVDRTNAPFPPGADQSVTVADPIQVEPPVWAGPDGEVGPPGSVTNAEPTNTYRGLRIVKSGTDFRDLSEVHLSVTRAADSRTRIAELKVYRHAVTSKIPADLAVEQIVADVTAGVSKHIDKVIGHTLTPWDARSQRVRIEESAIGNLLSDLMRCAFPHTDVALACGGAIRSDSVYGPGDITMRTIMELFPFEDPMVVVRLSGDQLRQALENGVSKYPAQEGRFPQISGMRIQFDPRLPPGARIVDVQILVPGTTTALAPGDGPTKSPQYVPLDPQTMYNVATREYMADGHDGYDVLKEGERVVDDESGVLISALFRRYFLGLKYTRALQFKSKYFPSLKIPTHSSKVHAVHDLSDNKAGLGSQFRMAKGCAHDVTSSHASVDDSGLSAGSSGSERPSPTATPDSQQAEDAVALTERPTGAGVLAAIEAFTHDLHTKLNRISAHHRERQARLEHEACEQARLDPALVAVDQDAVITSTSAPTGPTHRTHERHSSAASITSEAESVHNLLVKSCTSHPFSTTKLLEYTCSGSLPDTGSAEDGPDDTSKAISRPSPPPHHRTSAKDRWRKLQCDVLVRKVLGRPKRDIIKDWCTVAPTVEGRIINVAAELTS</sequence>